<name>A0ABQ4MEI5_9BACL</name>
<feature type="region of interest" description="Disordered" evidence="1">
    <location>
        <begin position="137"/>
        <end position="160"/>
    </location>
</feature>
<dbReference type="EMBL" id="BOSL01000011">
    <property type="protein sequence ID" value="GIP54406.1"/>
    <property type="molecule type" value="Genomic_DNA"/>
</dbReference>
<reference evidence="2 3" key="1">
    <citation type="submission" date="2021-03" db="EMBL/GenBank/DDBJ databases">
        <title>Antimicrobial resistance genes in bacteria isolated from Japanese honey, and their potential for conferring macrolide and lincosamide resistance in the American foulbrood pathogen Paenibacillus larvae.</title>
        <authorList>
            <person name="Okamoto M."/>
            <person name="Kumagai M."/>
            <person name="Kanamori H."/>
            <person name="Takamatsu D."/>
        </authorList>
    </citation>
    <scope>NUCLEOTIDE SEQUENCE [LARGE SCALE GENOMIC DNA]</scope>
    <source>
        <strain evidence="2 3">J42TS3</strain>
    </source>
</reference>
<dbReference type="RefSeq" id="WP_213655694.1">
    <property type="nucleotide sequence ID" value="NZ_BOSL01000011.1"/>
</dbReference>
<organism evidence="2 3">
    <name type="scientific">Paenibacillus vini</name>
    <dbReference type="NCBI Taxonomy" id="1476024"/>
    <lineage>
        <taxon>Bacteria</taxon>
        <taxon>Bacillati</taxon>
        <taxon>Bacillota</taxon>
        <taxon>Bacilli</taxon>
        <taxon>Bacillales</taxon>
        <taxon>Paenibacillaceae</taxon>
        <taxon>Paenibacillus</taxon>
    </lineage>
</organism>
<evidence type="ECO:0000313" key="2">
    <source>
        <dbReference type="EMBL" id="GIP54406.1"/>
    </source>
</evidence>
<comment type="caution">
    <text evidence="2">The sequence shown here is derived from an EMBL/GenBank/DDBJ whole genome shotgun (WGS) entry which is preliminary data.</text>
</comment>
<evidence type="ECO:0000256" key="1">
    <source>
        <dbReference type="SAM" id="MobiDB-lite"/>
    </source>
</evidence>
<accession>A0ABQ4MEI5</accession>
<dbReference type="Pfam" id="PF20765">
    <property type="entry name" value="Phage_tail_terminator_8"/>
    <property type="match status" value="1"/>
</dbReference>
<feature type="compositionally biased region" description="Basic and acidic residues" evidence="1">
    <location>
        <begin position="137"/>
        <end position="149"/>
    </location>
</feature>
<gene>
    <name evidence="2" type="ORF">J42TS3_34410</name>
</gene>
<sequence>MNEVTLNSIREGVMALLTARFPGIGVYGEDPSQDGQTPGSPYYLVKLLTASQEQELGRRYNRMLFFLIEYVPGASQREASLHETAESLFALFGEAVIEQTRYFGSKMKYEIVDKNLHFFFDFHFLVWQSTTEEPKMQSLKEEGHIKHGNQENVQAAGESK</sequence>
<protein>
    <submittedName>
        <fullName evidence="2">Uncharacterized protein</fullName>
    </submittedName>
</protein>
<keyword evidence="3" id="KW-1185">Reference proteome</keyword>
<proteinExistence type="predicted"/>
<evidence type="ECO:0000313" key="3">
    <source>
        <dbReference type="Proteomes" id="UP000679992"/>
    </source>
</evidence>
<dbReference type="Proteomes" id="UP000679992">
    <property type="component" value="Unassembled WGS sequence"/>
</dbReference>
<dbReference type="InterPro" id="IPR049254">
    <property type="entry name" value="Phage_tail_terminator"/>
</dbReference>